<dbReference type="InterPro" id="IPR036761">
    <property type="entry name" value="TTHA0802/YceI-like_sf"/>
</dbReference>
<keyword evidence="4" id="KW-1185">Reference proteome</keyword>
<comment type="caution">
    <text evidence="3">The sequence shown here is derived from an EMBL/GenBank/DDBJ whole genome shotgun (WGS) entry which is preliminary data.</text>
</comment>
<organism evidence="3 4">
    <name type="scientific">Bdellovibrio svalbardensis</name>
    <dbReference type="NCBI Taxonomy" id="2972972"/>
    <lineage>
        <taxon>Bacteria</taxon>
        <taxon>Pseudomonadati</taxon>
        <taxon>Bdellovibrionota</taxon>
        <taxon>Bdellovibrionia</taxon>
        <taxon>Bdellovibrionales</taxon>
        <taxon>Pseudobdellovibrionaceae</taxon>
        <taxon>Bdellovibrio</taxon>
    </lineage>
</organism>
<evidence type="ECO:0000313" key="3">
    <source>
        <dbReference type="EMBL" id="MDG0817992.1"/>
    </source>
</evidence>
<evidence type="ECO:0000256" key="1">
    <source>
        <dbReference type="SAM" id="SignalP"/>
    </source>
</evidence>
<dbReference type="EMBL" id="JANRMI010000005">
    <property type="protein sequence ID" value="MDG0817992.1"/>
    <property type="molecule type" value="Genomic_DNA"/>
</dbReference>
<keyword evidence="1" id="KW-0732">Signal</keyword>
<accession>A0ABT6DM94</accession>
<proteinExistence type="predicted"/>
<dbReference type="PANTHER" id="PTHR34406:SF1">
    <property type="entry name" value="PROTEIN YCEI"/>
    <property type="match status" value="1"/>
</dbReference>
<gene>
    <name evidence="3" type="ORF">NWE73_16535</name>
</gene>
<protein>
    <submittedName>
        <fullName evidence="3">YceI family protein</fullName>
    </submittedName>
</protein>
<sequence>MTKLLTTTAFVTLMSVSAFAGKTIPAGTYAIDNAHSKIGFEVPHLVIATVEGRFTKFDGSIVIDPKLEKSKANLNIDVASVDTDNKDRDGHLQSPDFFDVAKNPKMTFVTKKIVGTADNLKLVGDLTLKGKTKEVTLDVKYLGDVNDPFGNHKVVFSATGKINRQDFGLTWSKAVEAGPVVGDEITLSIKIEANKPVDKKG</sequence>
<dbReference type="PANTHER" id="PTHR34406">
    <property type="entry name" value="PROTEIN YCEI"/>
    <property type="match status" value="1"/>
</dbReference>
<feature type="signal peptide" evidence="1">
    <location>
        <begin position="1"/>
        <end position="20"/>
    </location>
</feature>
<dbReference type="SMART" id="SM00867">
    <property type="entry name" value="YceI"/>
    <property type="match status" value="1"/>
</dbReference>
<evidence type="ECO:0000259" key="2">
    <source>
        <dbReference type="SMART" id="SM00867"/>
    </source>
</evidence>
<feature type="chain" id="PRO_5046430152" evidence="1">
    <location>
        <begin position="21"/>
        <end position="201"/>
    </location>
</feature>
<feature type="domain" description="Lipid/polyisoprenoid-binding YceI-like" evidence="2">
    <location>
        <begin position="28"/>
        <end position="194"/>
    </location>
</feature>
<dbReference type="Gene3D" id="2.40.128.110">
    <property type="entry name" value="Lipid/polyisoprenoid-binding, YceI-like"/>
    <property type="match status" value="1"/>
</dbReference>
<reference evidence="3" key="1">
    <citation type="submission" date="2022-08" db="EMBL/GenBank/DDBJ databases">
        <title>Novel Bdellovibrio Species Isolated from Svalbard: Designation Bdellovibrio svalbardensis.</title>
        <authorList>
            <person name="Mitchell R.J."/>
            <person name="Choi S.Y."/>
        </authorList>
    </citation>
    <scope>NUCLEOTIDE SEQUENCE</scope>
    <source>
        <strain evidence="3">PAP01</strain>
    </source>
</reference>
<evidence type="ECO:0000313" key="4">
    <source>
        <dbReference type="Proteomes" id="UP001152321"/>
    </source>
</evidence>
<dbReference type="RefSeq" id="WP_277579468.1">
    <property type="nucleotide sequence ID" value="NZ_JANRMI010000005.1"/>
</dbReference>
<dbReference type="SUPFAM" id="SSF101874">
    <property type="entry name" value="YceI-like"/>
    <property type="match status" value="1"/>
</dbReference>
<dbReference type="InterPro" id="IPR007372">
    <property type="entry name" value="Lipid/polyisoprenoid-bd_YceI"/>
</dbReference>
<dbReference type="Pfam" id="PF04264">
    <property type="entry name" value="YceI"/>
    <property type="match status" value="1"/>
</dbReference>
<name>A0ABT6DM94_9BACT</name>
<dbReference type="Proteomes" id="UP001152321">
    <property type="component" value="Unassembled WGS sequence"/>
</dbReference>